<accession>A0A1D8JK07</accession>
<proteinExistence type="inferred from homology"/>
<evidence type="ECO:0000313" key="4">
    <source>
        <dbReference type="Proteomes" id="UP000185746"/>
    </source>
</evidence>
<dbReference type="PANTHER" id="PTHR30546:SF23">
    <property type="entry name" value="FLAVOPROTEIN-LIKE PROTEIN YCP4-RELATED"/>
    <property type="match status" value="1"/>
</dbReference>
<name>A0A1D8JK07_9BACL</name>
<evidence type="ECO:0000259" key="2">
    <source>
        <dbReference type="PROSITE" id="PS50902"/>
    </source>
</evidence>
<sequence length="203" mass="21551">MSNVKLAIVFYSMGGTNYQLAKWAAEGAQEAGAEVRVLKVQELAPESVIEGNEGWKATVNATKDVPVATSEDIEWADAIIFSTPTRFGVMASQMKQFIDLQGGLWASGKTINKVVSGMTSAQNPNGGQEATLHSLYTAMMHWGAIIAAPGYTDPVIFGAGGNPYGTSVTVDQDGKMVDDVEAAVKHQAKRTVTVAGWVKKGNQ</sequence>
<dbReference type="GO" id="GO:0003955">
    <property type="term" value="F:NAD(P)H dehydrogenase (quinone) activity"/>
    <property type="evidence" value="ECO:0007669"/>
    <property type="project" value="InterPro"/>
</dbReference>
<dbReference type="InterPro" id="IPR008254">
    <property type="entry name" value="Flavodoxin/NO_synth"/>
</dbReference>
<gene>
    <name evidence="3" type="ORF">BI350_02500</name>
</gene>
<dbReference type="InterPro" id="IPR029039">
    <property type="entry name" value="Flavoprotein-like_sf"/>
</dbReference>
<dbReference type="Gene3D" id="3.40.50.360">
    <property type="match status" value="1"/>
</dbReference>
<dbReference type="NCBIfam" id="TIGR01755">
    <property type="entry name" value="flav_wrbA"/>
    <property type="match status" value="1"/>
</dbReference>
<dbReference type="RefSeq" id="WP_075529198.1">
    <property type="nucleotide sequence ID" value="NZ_CP017560.1"/>
</dbReference>
<dbReference type="GO" id="GO:0010181">
    <property type="term" value="F:FMN binding"/>
    <property type="evidence" value="ECO:0007669"/>
    <property type="project" value="InterPro"/>
</dbReference>
<dbReference type="SUPFAM" id="SSF52218">
    <property type="entry name" value="Flavoproteins"/>
    <property type="match status" value="1"/>
</dbReference>
<evidence type="ECO:0000313" key="3">
    <source>
        <dbReference type="EMBL" id="AOV09045.1"/>
    </source>
</evidence>
<dbReference type="GO" id="GO:0016020">
    <property type="term" value="C:membrane"/>
    <property type="evidence" value="ECO:0007669"/>
    <property type="project" value="TreeGrafter"/>
</dbReference>
<feature type="domain" description="Flavodoxin-like" evidence="2">
    <location>
        <begin position="6"/>
        <end position="192"/>
    </location>
</feature>
<dbReference type="AlphaFoldDB" id="A0A1D8JK07"/>
<reference evidence="3 4" key="1">
    <citation type="submission" date="2016-09" db="EMBL/GenBank/DDBJ databases">
        <title>Complete genome sequence of the Lysinibacillus sphaericus LMG 22257, a specie of Bacillus with ureolytic activity that can effectively biodeposit calcium carbonate.</title>
        <authorList>
            <person name="Yan W."/>
        </authorList>
    </citation>
    <scope>NUCLEOTIDE SEQUENCE [LARGE SCALE GENOMIC DNA]</scope>
    <source>
        <strain evidence="3 4">LMG 22257</strain>
    </source>
</reference>
<dbReference type="EMBL" id="CP017560">
    <property type="protein sequence ID" value="AOV09045.1"/>
    <property type="molecule type" value="Genomic_DNA"/>
</dbReference>
<evidence type="ECO:0000256" key="1">
    <source>
        <dbReference type="ARBA" id="ARBA00006961"/>
    </source>
</evidence>
<dbReference type="Pfam" id="PF03358">
    <property type="entry name" value="FMN_red"/>
    <property type="match status" value="1"/>
</dbReference>
<keyword evidence="4" id="KW-1185">Reference proteome</keyword>
<dbReference type="PROSITE" id="PS50902">
    <property type="entry name" value="FLAVODOXIN_LIKE"/>
    <property type="match status" value="1"/>
</dbReference>
<comment type="similarity">
    <text evidence="1">Belongs to the WrbA family.</text>
</comment>
<dbReference type="InterPro" id="IPR010089">
    <property type="entry name" value="Flavoprotein_WrbA-like"/>
</dbReference>
<dbReference type="InterPro" id="IPR005025">
    <property type="entry name" value="FMN_Rdtase-like_dom"/>
</dbReference>
<dbReference type="NCBIfam" id="NF002999">
    <property type="entry name" value="PRK03767.1"/>
    <property type="match status" value="1"/>
</dbReference>
<dbReference type="Proteomes" id="UP000185746">
    <property type="component" value="Chromosome"/>
</dbReference>
<organism evidence="3 4">
    <name type="scientific">Sporosarcina ureilytica</name>
    <dbReference type="NCBI Taxonomy" id="298596"/>
    <lineage>
        <taxon>Bacteria</taxon>
        <taxon>Bacillati</taxon>
        <taxon>Bacillota</taxon>
        <taxon>Bacilli</taxon>
        <taxon>Bacillales</taxon>
        <taxon>Caryophanaceae</taxon>
        <taxon>Sporosarcina</taxon>
    </lineage>
</organism>
<dbReference type="KEGG" id="surl:BI350_02500"/>
<dbReference type="PANTHER" id="PTHR30546">
    <property type="entry name" value="FLAVODOXIN-RELATED PROTEIN WRBA-RELATED"/>
    <property type="match status" value="1"/>
</dbReference>
<protein>
    <submittedName>
        <fullName evidence="3">NAD(P)H:quinone oxidoreductase, type IV</fullName>
    </submittedName>
</protein>